<gene>
    <name evidence="1" type="ORF">LMG29739_03740</name>
</gene>
<proteinExistence type="predicted"/>
<accession>A0A6J5E963</accession>
<dbReference type="InterPro" id="IPR018632">
    <property type="entry name" value="AAA-associated_dom_C"/>
</dbReference>
<organism evidence="1 2">
    <name type="scientific">Paraburkholderia solisilvae</name>
    <dbReference type="NCBI Taxonomy" id="624376"/>
    <lineage>
        <taxon>Bacteria</taxon>
        <taxon>Pseudomonadati</taxon>
        <taxon>Pseudomonadota</taxon>
        <taxon>Betaproteobacteria</taxon>
        <taxon>Burkholderiales</taxon>
        <taxon>Burkholderiaceae</taxon>
        <taxon>Paraburkholderia</taxon>
    </lineage>
</organism>
<dbReference type="EMBL" id="CADIKF010000029">
    <property type="protein sequence ID" value="CAB3761861.1"/>
    <property type="molecule type" value="Genomic_DNA"/>
</dbReference>
<evidence type="ECO:0000313" key="2">
    <source>
        <dbReference type="Proteomes" id="UP000494329"/>
    </source>
</evidence>
<protein>
    <submittedName>
        <fullName evidence="1">Uncharacterized protein</fullName>
    </submittedName>
</protein>
<name>A0A6J5E963_9BURK</name>
<reference evidence="1 2" key="1">
    <citation type="submission" date="2020-04" db="EMBL/GenBank/DDBJ databases">
        <authorList>
            <person name="De Canck E."/>
        </authorList>
    </citation>
    <scope>NUCLEOTIDE SEQUENCE [LARGE SCALE GENOMIC DNA]</scope>
    <source>
        <strain evidence="1 2">LMG 29739</strain>
    </source>
</reference>
<dbReference type="Pfam" id="PF09821">
    <property type="entry name" value="AAA_assoc_C"/>
    <property type="match status" value="1"/>
</dbReference>
<dbReference type="AlphaFoldDB" id="A0A6J5E963"/>
<evidence type="ECO:0000313" key="1">
    <source>
        <dbReference type="EMBL" id="CAB3761861.1"/>
    </source>
</evidence>
<dbReference type="Proteomes" id="UP000494329">
    <property type="component" value="Unassembled WGS sequence"/>
</dbReference>
<keyword evidence="2" id="KW-1185">Reference proteome</keyword>
<sequence>MRFEQELEDFLSDSAAQETLDAVINWGRYGEIFSYNDQSEIFGLADVES</sequence>